<name>A0A444V1N8_ACIRT</name>
<feature type="compositionally biased region" description="Low complexity" evidence="12">
    <location>
        <begin position="45"/>
        <end position="68"/>
    </location>
</feature>
<keyword evidence="3" id="KW-0963">Cytoplasm</keyword>
<dbReference type="InterPro" id="IPR000435">
    <property type="entry name" value="Tektins"/>
</dbReference>
<keyword evidence="8 11" id="KW-0966">Cell projection</keyword>
<evidence type="ECO:0000256" key="7">
    <source>
        <dbReference type="ARBA" id="ARBA00023212"/>
    </source>
</evidence>
<dbReference type="GO" id="GO:0060271">
    <property type="term" value="P:cilium assembly"/>
    <property type="evidence" value="ECO:0007669"/>
    <property type="project" value="UniProtKB-UniRule"/>
</dbReference>
<dbReference type="GO" id="GO:0015630">
    <property type="term" value="C:microtubule cytoskeleton"/>
    <property type="evidence" value="ECO:0007669"/>
    <property type="project" value="UniProtKB-UniRule"/>
</dbReference>
<reference evidence="13 14" key="1">
    <citation type="submission" date="2019-01" db="EMBL/GenBank/DDBJ databases">
        <title>Draft Genome and Complete Hox-Cluster Characterization of the Sterlet Sturgeon (Acipenser ruthenus).</title>
        <authorList>
            <person name="Wei Q."/>
        </authorList>
    </citation>
    <scope>NUCLEOTIDE SEQUENCE [LARGE SCALE GENOMIC DNA]</scope>
    <source>
        <strain evidence="13">WHYD16114868_AA</strain>
        <tissue evidence="13">Blood</tissue>
    </source>
</reference>
<evidence type="ECO:0000256" key="3">
    <source>
        <dbReference type="ARBA" id="ARBA00022490"/>
    </source>
</evidence>
<proteinExistence type="inferred from homology"/>
<evidence type="ECO:0000313" key="13">
    <source>
        <dbReference type="EMBL" id="RXM94304.1"/>
    </source>
</evidence>
<dbReference type="AlphaFoldDB" id="A0A444V1N8"/>
<feature type="region of interest" description="Disordered" evidence="12">
    <location>
        <begin position="180"/>
        <end position="202"/>
    </location>
</feature>
<dbReference type="GO" id="GO:0005634">
    <property type="term" value="C:nucleus"/>
    <property type="evidence" value="ECO:0007669"/>
    <property type="project" value="TreeGrafter"/>
</dbReference>
<comment type="subcellular location">
    <subcellularLocation>
        <location evidence="11">Cytoplasm</location>
        <location evidence="11">Cytoskeleton</location>
        <location evidence="11">Cilium axoneme</location>
    </subcellularLocation>
    <subcellularLocation>
        <location evidence="1">Cytoplasm</location>
        <location evidence="1">Cytoskeleton</location>
        <location evidence="1">Flagellum axoneme</location>
    </subcellularLocation>
</comment>
<evidence type="ECO:0000256" key="9">
    <source>
        <dbReference type="ARBA" id="ARBA00045224"/>
    </source>
</evidence>
<gene>
    <name evidence="13" type="ORF">EOD39_18140</name>
</gene>
<evidence type="ECO:0000256" key="10">
    <source>
        <dbReference type="ARBA" id="ARBA00046435"/>
    </source>
</evidence>
<dbReference type="PANTHER" id="PTHR19960">
    <property type="entry name" value="TEKTIN"/>
    <property type="match status" value="1"/>
</dbReference>
<comment type="subunit">
    <text evidence="10">Microtubule inner protein component of sperm flagellar doublet microtubules.</text>
</comment>
<comment type="function">
    <text evidence="9">Microtubule inner protein (MIP) part of the dynein-decorated doublet microtubules (DMTs) in cilia and flagellar axoneme. Forms filamentous polymers in the walls of ciliary and flagellar microtubules.</text>
</comment>
<comment type="similarity">
    <text evidence="2 11">Belongs to the tektin family.</text>
</comment>
<dbReference type="PANTHER" id="PTHR19960:SF25">
    <property type="entry name" value="TEKTIN-1"/>
    <property type="match status" value="1"/>
</dbReference>
<feature type="compositionally biased region" description="Polar residues" evidence="12">
    <location>
        <begin position="180"/>
        <end position="195"/>
    </location>
</feature>
<evidence type="ECO:0000313" key="14">
    <source>
        <dbReference type="Proteomes" id="UP000289886"/>
    </source>
</evidence>
<evidence type="ECO:0000256" key="6">
    <source>
        <dbReference type="ARBA" id="ARBA00023069"/>
    </source>
</evidence>
<evidence type="ECO:0000256" key="1">
    <source>
        <dbReference type="ARBA" id="ARBA00004611"/>
    </source>
</evidence>
<feature type="region of interest" description="Disordered" evidence="12">
    <location>
        <begin position="29"/>
        <end position="74"/>
    </location>
</feature>
<dbReference type="EMBL" id="SCEB01003519">
    <property type="protein sequence ID" value="RXM94304.1"/>
    <property type="molecule type" value="Genomic_DNA"/>
</dbReference>
<keyword evidence="6 11" id="KW-0969">Cilium</keyword>
<feature type="compositionally biased region" description="Basic and acidic residues" evidence="12">
    <location>
        <begin position="34"/>
        <end position="43"/>
    </location>
</feature>
<keyword evidence="7" id="KW-0206">Cytoskeleton</keyword>
<evidence type="ECO:0000256" key="12">
    <source>
        <dbReference type="SAM" id="MobiDB-lite"/>
    </source>
</evidence>
<organism evidence="13 14">
    <name type="scientific">Acipenser ruthenus</name>
    <name type="common">Sterlet sturgeon</name>
    <dbReference type="NCBI Taxonomy" id="7906"/>
    <lineage>
        <taxon>Eukaryota</taxon>
        <taxon>Metazoa</taxon>
        <taxon>Chordata</taxon>
        <taxon>Craniata</taxon>
        <taxon>Vertebrata</taxon>
        <taxon>Euteleostomi</taxon>
        <taxon>Actinopterygii</taxon>
        <taxon>Chondrostei</taxon>
        <taxon>Acipenseriformes</taxon>
        <taxon>Acipenseridae</taxon>
        <taxon>Acipenser</taxon>
    </lineage>
</organism>
<accession>A0A444V1N8</accession>
<evidence type="ECO:0000256" key="4">
    <source>
        <dbReference type="ARBA" id="ARBA00022846"/>
    </source>
</evidence>
<evidence type="ECO:0000256" key="8">
    <source>
        <dbReference type="ARBA" id="ARBA00023273"/>
    </source>
</evidence>
<keyword evidence="14" id="KW-1185">Reference proteome</keyword>
<dbReference type="Proteomes" id="UP000289886">
    <property type="component" value="Unassembled WGS sequence"/>
</dbReference>
<dbReference type="GO" id="GO:0060294">
    <property type="term" value="P:cilium movement involved in cell motility"/>
    <property type="evidence" value="ECO:0007669"/>
    <property type="project" value="UniProtKB-UniRule"/>
</dbReference>
<keyword evidence="4 11" id="KW-0282">Flagellum</keyword>
<keyword evidence="5" id="KW-0175">Coiled coil</keyword>
<evidence type="ECO:0000256" key="11">
    <source>
        <dbReference type="RuleBase" id="RU367040"/>
    </source>
</evidence>
<sequence>MSQPGSRVSSKKAGIRAAVILIGLLHKSRRQKERRKDPRKEEWPDSFSSLPSSCPMSGTWPIRTATATPRRRDPEQRIEDIRFWKQELDNKLEDIVNETEVLLTYRTRLEKAMENCAGPLAVTQQCLAEREKRVAIDLVHDAAERELIKELEVIHAVSALLQRTLEQTNEQIRYRTARTSQSISGGWDQTPNPTGVQCRGRA</sequence>
<dbReference type="GO" id="GO:0005930">
    <property type="term" value="C:axoneme"/>
    <property type="evidence" value="ECO:0007669"/>
    <property type="project" value="UniProtKB-SubCell"/>
</dbReference>
<evidence type="ECO:0000256" key="2">
    <source>
        <dbReference type="ARBA" id="ARBA00007209"/>
    </source>
</evidence>
<dbReference type="InterPro" id="IPR048256">
    <property type="entry name" value="Tektin-like"/>
</dbReference>
<protein>
    <recommendedName>
        <fullName evidence="11">Tektin</fullName>
    </recommendedName>
</protein>
<comment type="caution">
    <text evidence="13">The sequence shown here is derived from an EMBL/GenBank/DDBJ whole genome shotgun (WGS) entry which is preliminary data.</text>
</comment>
<dbReference type="Pfam" id="PF03148">
    <property type="entry name" value="Tektin"/>
    <property type="match status" value="1"/>
</dbReference>
<evidence type="ECO:0000256" key="5">
    <source>
        <dbReference type="ARBA" id="ARBA00023054"/>
    </source>
</evidence>